<dbReference type="GO" id="GO:0005509">
    <property type="term" value="F:calcium ion binding"/>
    <property type="evidence" value="ECO:0007669"/>
    <property type="project" value="InterPro"/>
</dbReference>
<protein>
    <recommendedName>
        <fullName evidence="9">alpha-1,2-Mannosidase</fullName>
        <ecNumber evidence="9">3.2.1.-</ecNumber>
    </recommendedName>
</protein>
<dbReference type="GO" id="GO:0016020">
    <property type="term" value="C:membrane"/>
    <property type="evidence" value="ECO:0007669"/>
    <property type="project" value="InterPro"/>
</dbReference>
<dbReference type="InterPro" id="IPR012341">
    <property type="entry name" value="6hp_glycosidase-like_sf"/>
</dbReference>
<evidence type="ECO:0000256" key="7">
    <source>
        <dbReference type="PIRSR" id="PIRSR601382-2"/>
    </source>
</evidence>
<keyword evidence="7" id="KW-0479">Metal-binding</keyword>
<comment type="pathway">
    <text evidence="2">Protein modification; protein glycosylation.</text>
</comment>
<evidence type="ECO:0000256" key="4">
    <source>
        <dbReference type="ARBA" id="ARBA00022801"/>
    </source>
</evidence>
<keyword evidence="9" id="KW-0326">Glycosidase</keyword>
<dbReference type="RefSeq" id="XP_046071582.1">
    <property type="nucleotide sequence ID" value="XM_046221847.1"/>
</dbReference>
<evidence type="ECO:0000256" key="1">
    <source>
        <dbReference type="ARBA" id="ARBA00001913"/>
    </source>
</evidence>
<dbReference type="PANTHER" id="PTHR11742:SF89">
    <property type="entry name" value="ALPHA-1,2-MANNOSIDASE"/>
    <property type="match status" value="1"/>
</dbReference>
<feature type="active site" description="Proton donor" evidence="6">
    <location>
        <position position="438"/>
    </location>
</feature>
<dbReference type="SUPFAM" id="SSF48225">
    <property type="entry name" value="Seven-hairpin glycosidases"/>
    <property type="match status" value="1"/>
</dbReference>
<proteinExistence type="inferred from homology"/>
<dbReference type="GO" id="GO:0005975">
    <property type="term" value="P:carbohydrate metabolic process"/>
    <property type="evidence" value="ECO:0007669"/>
    <property type="project" value="InterPro"/>
</dbReference>
<dbReference type="GO" id="GO:0004571">
    <property type="term" value="F:mannosyl-oligosaccharide 1,2-alpha-mannosidase activity"/>
    <property type="evidence" value="ECO:0007669"/>
    <property type="project" value="InterPro"/>
</dbReference>
<organism evidence="11 12">
    <name type="scientific">Talaromyces proteolyticus</name>
    <dbReference type="NCBI Taxonomy" id="1131652"/>
    <lineage>
        <taxon>Eukaryota</taxon>
        <taxon>Fungi</taxon>
        <taxon>Dikarya</taxon>
        <taxon>Ascomycota</taxon>
        <taxon>Pezizomycotina</taxon>
        <taxon>Eurotiomycetes</taxon>
        <taxon>Eurotiomycetidae</taxon>
        <taxon>Eurotiales</taxon>
        <taxon>Trichocomaceae</taxon>
        <taxon>Talaromyces</taxon>
        <taxon>Talaromyces sect. Bacilispori</taxon>
    </lineage>
</organism>
<evidence type="ECO:0000256" key="3">
    <source>
        <dbReference type="ARBA" id="ARBA00007658"/>
    </source>
</evidence>
<dbReference type="EC" id="3.2.1.-" evidence="9"/>
<dbReference type="GO" id="GO:0036503">
    <property type="term" value="P:ERAD pathway"/>
    <property type="evidence" value="ECO:0007669"/>
    <property type="project" value="UniProtKB-ARBA"/>
</dbReference>
<feature type="active site" evidence="6">
    <location>
        <position position="503"/>
    </location>
</feature>
<keyword evidence="7" id="KW-0106">Calcium</keyword>
<evidence type="ECO:0000256" key="2">
    <source>
        <dbReference type="ARBA" id="ARBA00004922"/>
    </source>
</evidence>
<feature type="active site" description="Proton donor" evidence="6">
    <location>
        <position position="184"/>
    </location>
</feature>
<dbReference type="InterPro" id="IPR036026">
    <property type="entry name" value="Seven-hairpin_glycosidases"/>
</dbReference>
<feature type="region of interest" description="Disordered" evidence="10">
    <location>
        <begin position="20"/>
        <end position="45"/>
    </location>
</feature>
<reference evidence="11" key="1">
    <citation type="submission" date="2021-12" db="EMBL/GenBank/DDBJ databases">
        <title>Convergent genome expansion in fungi linked to evolution of root-endophyte symbiosis.</title>
        <authorList>
            <consortium name="DOE Joint Genome Institute"/>
            <person name="Ke Y.-H."/>
            <person name="Bonito G."/>
            <person name="Liao H.-L."/>
            <person name="Looney B."/>
            <person name="Rojas-Flechas A."/>
            <person name="Nash J."/>
            <person name="Hameed K."/>
            <person name="Schadt C."/>
            <person name="Martin F."/>
            <person name="Crous P.W."/>
            <person name="Miettinen O."/>
            <person name="Magnuson J.K."/>
            <person name="Labbe J."/>
            <person name="Jacobson D."/>
            <person name="Doktycz M.J."/>
            <person name="Veneault-Fourrey C."/>
            <person name="Kuo A."/>
            <person name="Mondo S."/>
            <person name="Calhoun S."/>
            <person name="Riley R."/>
            <person name="Ohm R."/>
            <person name="LaButti K."/>
            <person name="Andreopoulos B."/>
            <person name="Pangilinan J."/>
            <person name="Nolan M."/>
            <person name="Tritt A."/>
            <person name="Clum A."/>
            <person name="Lipzen A."/>
            <person name="Daum C."/>
            <person name="Barry K."/>
            <person name="Grigoriev I.V."/>
            <person name="Vilgalys R."/>
        </authorList>
    </citation>
    <scope>NUCLEOTIDE SEQUENCE</scope>
    <source>
        <strain evidence="11">PMI_201</strain>
    </source>
</reference>
<dbReference type="PRINTS" id="PR00747">
    <property type="entry name" value="GLYHDRLASE47"/>
</dbReference>
<dbReference type="InterPro" id="IPR001382">
    <property type="entry name" value="Glyco_hydro_47"/>
</dbReference>
<comment type="caution">
    <text evidence="11">The sequence shown here is derived from an EMBL/GenBank/DDBJ whole genome shotgun (WGS) entry which is preliminary data.</text>
</comment>
<name>A0AAD4KQ59_9EURO</name>
<feature type="binding site" evidence="7">
    <location>
        <position position="591"/>
    </location>
    <ligand>
        <name>Ca(2+)</name>
        <dbReference type="ChEBI" id="CHEBI:29108"/>
    </ligand>
</feature>
<dbReference type="EMBL" id="JAJTJA010000007">
    <property type="protein sequence ID" value="KAH8696646.1"/>
    <property type="molecule type" value="Genomic_DNA"/>
</dbReference>
<evidence type="ECO:0000256" key="10">
    <source>
        <dbReference type="SAM" id="MobiDB-lite"/>
    </source>
</evidence>
<evidence type="ECO:0000256" key="8">
    <source>
        <dbReference type="PIRSR" id="PIRSR601382-3"/>
    </source>
</evidence>
<gene>
    <name evidence="11" type="ORF">BGW36DRAFT_452384</name>
</gene>
<dbReference type="GeneID" id="70252134"/>
<dbReference type="AlphaFoldDB" id="A0AAD4KQ59"/>
<accession>A0AAD4KQ59</accession>
<evidence type="ECO:0000256" key="5">
    <source>
        <dbReference type="ARBA" id="ARBA00023157"/>
    </source>
</evidence>
<dbReference type="InterPro" id="IPR050749">
    <property type="entry name" value="Glycosyl_Hydrolase_47"/>
</dbReference>
<feature type="active site" evidence="6">
    <location>
        <position position="320"/>
    </location>
</feature>
<dbReference type="FunFam" id="1.50.10.10:FF:000037">
    <property type="entry name" value="alpha-1,2-Mannosidase"/>
    <property type="match status" value="1"/>
</dbReference>
<evidence type="ECO:0000313" key="12">
    <source>
        <dbReference type="Proteomes" id="UP001201262"/>
    </source>
</evidence>
<dbReference type="Proteomes" id="UP001201262">
    <property type="component" value="Unassembled WGS sequence"/>
</dbReference>
<keyword evidence="4 9" id="KW-0378">Hydrolase</keyword>
<dbReference type="Gene3D" id="1.50.10.10">
    <property type="match status" value="1"/>
</dbReference>
<feature type="disulfide bond" evidence="8">
    <location>
        <begin position="395"/>
        <end position="424"/>
    </location>
</feature>
<evidence type="ECO:0000313" key="11">
    <source>
        <dbReference type="EMBL" id="KAH8696646.1"/>
    </source>
</evidence>
<dbReference type="GO" id="GO:0005783">
    <property type="term" value="C:endoplasmic reticulum"/>
    <property type="evidence" value="ECO:0007669"/>
    <property type="project" value="TreeGrafter"/>
</dbReference>
<comment type="similarity">
    <text evidence="3 9">Belongs to the glycosyl hydrolase 47 family.</text>
</comment>
<comment type="cofactor">
    <cofactor evidence="1 7">
        <name>Ca(2+)</name>
        <dbReference type="ChEBI" id="CHEBI:29108"/>
    </cofactor>
</comment>
<evidence type="ECO:0000256" key="6">
    <source>
        <dbReference type="PIRSR" id="PIRSR601382-1"/>
    </source>
</evidence>
<sequence>MNARLRRVLLISSTSALLSEPETNKLHTDPEVVEPTSPDESQNNYQNEDEIQKEYLWSTLPVRYPVSSMRPLPTQVPLELPKVQASHWGLSQTKSNVQRQRQKAVKQAFARCWESYKSRAWMMDEITPIGGSSTNWFGGWGATLVDSLDTLWIMDMRDEFREAVAAVVSIDFEHTTLGSVNVFETNIRYLGGFLAAYDLSGDSRLLKKAIEVGEMLYVAFDTPNRMPITRWDFKSAAENGEQIAEEGTLSAEIGSFTIEFTRLSQITGNPKWYDACQRIMEIFDRQQTDTKLPGMWPMVVNARKELFAEGDTFTLGAMADSLYEYLPKTYALLGGVFPMYQKLYEYSMDTAIKYNFYRPMIPNGEDILISGAVQVSEENGNQHITIDESGQHLVCFAGGMLALGGKLFGNQSHIKIAEKLTDGCIWTYNTMPLGIMPEVFNMIPCPDSSNCPWDEETWKQEVLKRSEQAQSGDLNKAQDIIDSQRLPPGFTKISDTRYILRPEAIESVFILYRVTGRDDLLDSAWAMFDTIQKHSKTELANAALSDITVTDGNPPKIDSMESFWMGETLKYFYLVFSDPSLISLDDFVFNTEAHPMRRPKAS</sequence>
<evidence type="ECO:0000256" key="9">
    <source>
        <dbReference type="RuleBase" id="RU361193"/>
    </source>
</evidence>
<dbReference type="PANTHER" id="PTHR11742">
    <property type="entry name" value="MANNOSYL-OLIGOSACCHARIDE ALPHA-1,2-MANNOSIDASE-RELATED"/>
    <property type="match status" value="1"/>
</dbReference>
<dbReference type="Pfam" id="PF01532">
    <property type="entry name" value="Glyco_hydro_47"/>
    <property type="match status" value="1"/>
</dbReference>
<keyword evidence="5 8" id="KW-1015">Disulfide bond</keyword>
<keyword evidence="12" id="KW-1185">Reference proteome</keyword>